<accession>I3YBY4</accession>
<gene>
    <name evidence="5" type="ordered locus">Thivi_2567</name>
</gene>
<evidence type="ECO:0000313" key="5">
    <source>
        <dbReference type="EMBL" id="AFL74502.1"/>
    </source>
</evidence>
<keyword evidence="1" id="KW-0805">Transcription regulation</keyword>
<dbReference type="Proteomes" id="UP000006062">
    <property type="component" value="Chromosome"/>
</dbReference>
<proteinExistence type="predicted"/>
<dbReference type="AlphaFoldDB" id="I3YBY4"/>
<keyword evidence="3" id="KW-0804">Transcription</keyword>
<dbReference type="PROSITE" id="PS51063">
    <property type="entry name" value="HTH_CRP_2"/>
    <property type="match status" value="1"/>
</dbReference>
<dbReference type="PANTHER" id="PTHR24567">
    <property type="entry name" value="CRP FAMILY TRANSCRIPTIONAL REGULATORY PROTEIN"/>
    <property type="match status" value="1"/>
</dbReference>
<dbReference type="InterPro" id="IPR036390">
    <property type="entry name" value="WH_DNA-bd_sf"/>
</dbReference>
<dbReference type="SUPFAM" id="SSF46785">
    <property type="entry name" value="Winged helix' DNA-binding domain"/>
    <property type="match status" value="1"/>
</dbReference>
<dbReference type="InterPro" id="IPR012318">
    <property type="entry name" value="HTH_CRP"/>
</dbReference>
<keyword evidence="2" id="KW-0238">DNA-binding</keyword>
<dbReference type="Gene3D" id="2.60.120.10">
    <property type="entry name" value="Jelly Rolls"/>
    <property type="match status" value="1"/>
</dbReference>
<dbReference type="InterPro" id="IPR050397">
    <property type="entry name" value="Env_Response_Regulators"/>
</dbReference>
<dbReference type="KEGG" id="tvi:Thivi_2567"/>
<dbReference type="InterPro" id="IPR014710">
    <property type="entry name" value="RmlC-like_jellyroll"/>
</dbReference>
<evidence type="ECO:0000259" key="4">
    <source>
        <dbReference type="PROSITE" id="PS51063"/>
    </source>
</evidence>
<dbReference type="PANTHER" id="PTHR24567:SF74">
    <property type="entry name" value="HTH-TYPE TRANSCRIPTIONAL REGULATOR ARCR"/>
    <property type="match status" value="1"/>
</dbReference>
<sequence length="244" mass="27182">MTHQENATATPVNPPVLFVNRLLASLPGKDRRQILASCESVELHLAEVISEPGDRILHVYFPTDSFVSMLTPADDHAGLEVRLVGHEGMIGTPLILGVEVTLLRTLVQGAGSAWRMTPEQFAAALRQSSALQGVLNRYLFLLTNEVERMVACTRFHVLEARLARWLLMTQDRAHSDRFHITHEFLASILGVRRVGVTKAASALQQRQLIRYRRGDIEILDRARLIDAACGCYGAAEAMYERMLG</sequence>
<dbReference type="Pfam" id="PF13545">
    <property type="entry name" value="HTH_Crp_2"/>
    <property type="match status" value="1"/>
</dbReference>
<dbReference type="GO" id="GO:0003677">
    <property type="term" value="F:DNA binding"/>
    <property type="evidence" value="ECO:0007669"/>
    <property type="project" value="UniProtKB-KW"/>
</dbReference>
<name>I3YBY4_THIV6</name>
<dbReference type="GO" id="GO:0005829">
    <property type="term" value="C:cytosol"/>
    <property type="evidence" value="ECO:0007669"/>
    <property type="project" value="TreeGrafter"/>
</dbReference>
<feature type="domain" description="HTH crp-type" evidence="4">
    <location>
        <begin position="156"/>
        <end position="222"/>
    </location>
</feature>
<organism evidence="5 6">
    <name type="scientific">Thiocystis violascens (strain ATCC 17096 / DSM 198 / 6111)</name>
    <name type="common">Chromatium violascens</name>
    <dbReference type="NCBI Taxonomy" id="765911"/>
    <lineage>
        <taxon>Bacteria</taxon>
        <taxon>Pseudomonadati</taxon>
        <taxon>Pseudomonadota</taxon>
        <taxon>Gammaproteobacteria</taxon>
        <taxon>Chromatiales</taxon>
        <taxon>Chromatiaceae</taxon>
        <taxon>Thiocystis</taxon>
    </lineage>
</organism>
<dbReference type="SUPFAM" id="SSF51206">
    <property type="entry name" value="cAMP-binding domain-like"/>
    <property type="match status" value="1"/>
</dbReference>
<evidence type="ECO:0000256" key="1">
    <source>
        <dbReference type="ARBA" id="ARBA00023015"/>
    </source>
</evidence>
<evidence type="ECO:0000256" key="2">
    <source>
        <dbReference type="ARBA" id="ARBA00023125"/>
    </source>
</evidence>
<dbReference type="STRING" id="765911.Thivi_2567"/>
<evidence type="ECO:0000256" key="3">
    <source>
        <dbReference type="ARBA" id="ARBA00023163"/>
    </source>
</evidence>
<dbReference type="eggNOG" id="COG0664">
    <property type="taxonomic scope" value="Bacteria"/>
</dbReference>
<dbReference type="HOGENOM" id="CLU_077340_0_0_6"/>
<reference evidence="5 6" key="1">
    <citation type="submission" date="2012-06" db="EMBL/GenBank/DDBJ databases">
        <title>Complete sequence of Thiocystis violascens DSM 198.</title>
        <authorList>
            <consortium name="US DOE Joint Genome Institute"/>
            <person name="Lucas S."/>
            <person name="Han J."/>
            <person name="Lapidus A."/>
            <person name="Cheng J.-F."/>
            <person name="Goodwin L."/>
            <person name="Pitluck S."/>
            <person name="Peters L."/>
            <person name="Ovchinnikova G."/>
            <person name="Teshima H."/>
            <person name="Detter J.C."/>
            <person name="Han C."/>
            <person name="Tapia R."/>
            <person name="Land M."/>
            <person name="Hauser L."/>
            <person name="Kyrpides N."/>
            <person name="Ivanova N."/>
            <person name="Pagani I."/>
            <person name="Vogl K."/>
            <person name="Liu Z."/>
            <person name="Frigaard N.-U."/>
            <person name="Bryant D."/>
            <person name="Woyke T."/>
        </authorList>
    </citation>
    <scope>NUCLEOTIDE SEQUENCE [LARGE SCALE GENOMIC DNA]</scope>
    <source>
        <strain evidence="6">ATCC 17096 / DSM 198 / 6111</strain>
    </source>
</reference>
<protein>
    <submittedName>
        <fullName evidence="5">cAMP-binding protein</fullName>
    </submittedName>
</protein>
<dbReference type="EMBL" id="CP003154">
    <property type="protein sequence ID" value="AFL74502.1"/>
    <property type="molecule type" value="Genomic_DNA"/>
</dbReference>
<evidence type="ECO:0000313" key="6">
    <source>
        <dbReference type="Proteomes" id="UP000006062"/>
    </source>
</evidence>
<keyword evidence="6" id="KW-1185">Reference proteome</keyword>
<dbReference type="GO" id="GO:0003700">
    <property type="term" value="F:DNA-binding transcription factor activity"/>
    <property type="evidence" value="ECO:0007669"/>
    <property type="project" value="TreeGrafter"/>
</dbReference>
<dbReference type="InterPro" id="IPR018490">
    <property type="entry name" value="cNMP-bd_dom_sf"/>
</dbReference>